<feature type="region of interest" description="Disordered" evidence="1">
    <location>
        <begin position="86"/>
        <end position="118"/>
    </location>
</feature>
<feature type="chain" id="PRO_5040946309" evidence="2">
    <location>
        <begin position="21"/>
        <end position="248"/>
    </location>
</feature>
<feature type="signal peptide" evidence="2">
    <location>
        <begin position="1"/>
        <end position="20"/>
    </location>
</feature>
<dbReference type="AlphaFoldDB" id="A0A9W6ZJK6"/>
<feature type="non-terminal residue" evidence="3">
    <location>
        <position position="248"/>
    </location>
</feature>
<name>A0A9W6ZJK6_9STRA</name>
<keyword evidence="2" id="KW-0732">Signal</keyword>
<keyword evidence="4" id="KW-1185">Reference proteome</keyword>
<evidence type="ECO:0000313" key="4">
    <source>
        <dbReference type="Proteomes" id="UP001165082"/>
    </source>
</evidence>
<feature type="compositionally biased region" description="Acidic residues" evidence="1">
    <location>
        <begin position="90"/>
        <end position="102"/>
    </location>
</feature>
<gene>
    <name evidence="3" type="ORF">TrRE_jg1588</name>
</gene>
<organism evidence="3 4">
    <name type="scientific">Triparma retinervis</name>
    <dbReference type="NCBI Taxonomy" id="2557542"/>
    <lineage>
        <taxon>Eukaryota</taxon>
        <taxon>Sar</taxon>
        <taxon>Stramenopiles</taxon>
        <taxon>Ochrophyta</taxon>
        <taxon>Bolidophyceae</taxon>
        <taxon>Parmales</taxon>
        <taxon>Triparmaceae</taxon>
        <taxon>Triparma</taxon>
    </lineage>
</organism>
<evidence type="ECO:0000313" key="3">
    <source>
        <dbReference type="EMBL" id="GMH52477.1"/>
    </source>
</evidence>
<evidence type="ECO:0000256" key="1">
    <source>
        <dbReference type="SAM" id="MobiDB-lite"/>
    </source>
</evidence>
<dbReference type="EMBL" id="BRXZ01004621">
    <property type="protein sequence ID" value="GMH52477.1"/>
    <property type="molecule type" value="Genomic_DNA"/>
</dbReference>
<proteinExistence type="predicted"/>
<evidence type="ECO:0000256" key="2">
    <source>
        <dbReference type="SAM" id="SignalP"/>
    </source>
</evidence>
<sequence length="248" mass="27615">MRGLSLIALLLLGTLAFVAAGPQNVILRVCPEEVMDTTADSSLCEDFEMEGDGFDMEAINQLIRTETAALIKKDWYDKRMKEQRTLSSLSEEEEADGEDAFEPEQTYEATVEKDYKPSTPTSISLRSLADGDGNFAKLNNLLNKVTIVIPDPDPIFAVDSDELTTLSDDWGGIGIIGLGFQIWASVTNIQLSRIQIGNLQFDHSKAPDNSFVEIDITLEEIGLEANINWAYWLCECYVGRECDPEEFK</sequence>
<comment type="caution">
    <text evidence="3">The sequence shown here is derived from an EMBL/GenBank/DDBJ whole genome shotgun (WGS) entry which is preliminary data.</text>
</comment>
<reference evidence="3" key="1">
    <citation type="submission" date="2022-07" db="EMBL/GenBank/DDBJ databases">
        <title>Genome analysis of Parmales, a sister group of diatoms, reveals the evolutionary specialization of diatoms from phago-mixotrophs to photoautotrophs.</title>
        <authorList>
            <person name="Ban H."/>
            <person name="Sato S."/>
            <person name="Yoshikawa S."/>
            <person name="Kazumasa Y."/>
            <person name="Nakamura Y."/>
            <person name="Ichinomiya M."/>
            <person name="Saitoh K."/>
            <person name="Sato N."/>
            <person name="Blanc-Mathieu R."/>
            <person name="Endo H."/>
            <person name="Kuwata A."/>
            <person name="Ogata H."/>
        </authorList>
    </citation>
    <scope>NUCLEOTIDE SEQUENCE</scope>
</reference>
<accession>A0A9W6ZJK6</accession>
<dbReference type="Proteomes" id="UP001165082">
    <property type="component" value="Unassembled WGS sequence"/>
</dbReference>
<protein>
    <submittedName>
        <fullName evidence="3">Uncharacterized protein</fullName>
    </submittedName>
</protein>